<reference evidence="3 4" key="1">
    <citation type="journal article" date="2024" name="Chem. Sci.">
        <title>Discovery of megapolipeptins by genome mining of a Burkholderiales bacteria collection.</title>
        <authorList>
            <person name="Paulo B.S."/>
            <person name="Recchia M.J.J."/>
            <person name="Lee S."/>
            <person name="Fergusson C.H."/>
            <person name="Romanowski S.B."/>
            <person name="Hernandez A."/>
            <person name="Krull N."/>
            <person name="Liu D.Y."/>
            <person name="Cavanagh H."/>
            <person name="Bos A."/>
            <person name="Gray C.A."/>
            <person name="Murphy B.T."/>
            <person name="Linington R.G."/>
            <person name="Eustaquio A.S."/>
        </authorList>
    </citation>
    <scope>NUCLEOTIDE SEQUENCE [LARGE SCALE GENOMIC DNA]</scope>
    <source>
        <strain evidence="3 4">RL21-008-BIB-A</strain>
    </source>
</reference>
<dbReference type="PANTHER" id="PTHR30203:SF25">
    <property type="entry name" value="OUTER MEMBRANE PROTEIN-RELATED"/>
    <property type="match status" value="1"/>
</dbReference>
<comment type="similarity">
    <text evidence="1 2">Belongs to the outer membrane factor (OMF) (TC 1.B.17) family.</text>
</comment>
<dbReference type="Proteomes" id="UP001629246">
    <property type="component" value="Unassembled WGS sequence"/>
</dbReference>
<gene>
    <name evidence="3" type="ORF">PQR62_01360</name>
</gene>
<organism evidence="3 4">
    <name type="scientific">Herbaspirillum lusitanum</name>
    <dbReference type="NCBI Taxonomy" id="213312"/>
    <lineage>
        <taxon>Bacteria</taxon>
        <taxon>Pseudomonadati</taxon>
        <taxon>Pseudomonadota</taxon>
        <taxon>Betaproteobacteria</taxon>
        <taxon>Burkholderiales</taxon>
        <taxon>Oxalobacteraceae</taxon>
        <taxon>Herbaspirillum</taxon>
    </lineage>
</organism>
<evidence type="ECO:0000256" key="2">
    <source>
        <dbReference type="RuleBase" id="RU362097"/>
    </source>
</evidence>
<keyword evidence="4" id="KW-1185">Reference proteome</keyword>
<dbReference type="SUPFAM" id="SSF56954">
    <property type="entry name" value="Outer membrane efflux proteins (OEP)"/>
    <property type="match status" value="1"/>
</dbReference>
<proteinExistence type="inferred from homology"/>
<dbReference type="NCBIfam" id="TIGR01845">
    <property type="entry name" value="outer_NodT"/>
    <property type="match status" value="1"/>
</dbReference>
<keyword evidence="2" id="KW-0564">Palmitate</keyword>
<dbReference type="Gene3D" id="2.20.200.10">
    <property type="entry name" value="Outer membrane efflux proteins (OEP)"/>
    <property type="match status" value="1"/>
</dbReference>
<keyword evidence="2" id="KW-0732">Signal</keyword>
<comment type="caution">
    <text evidence="3">The sequence shown here is derived from an EMBL/GenBank/DDBJ whole genome shotgun (WGS) entry which is preliminary data.</text>
</comment>
<dbReference type="Gene3D" id="1.20.1600.10">
    <property type="entry name" value="Outer membrane efflux proteins (OEP)"/>
    <property type="match status" value="1"/>
</dbReference>
<keyword evidence="2" id="KW-1134">Transmembrane beta strand</keyword>
<dbReference type="RefSeq" id="WP_408154001.1">
    <property type="nucleotide sequence ID" value="NZ_JAQQFM010000001.1"/>
</dbReference>
<feature type="signal peptide" evidence="2">
    <location>
        <begin position="1"/>
        <end position="28"/>
    </location>
</feature>
<feature type="chain" id="PRO_5044961222" evidence="2">
    <location>
        <begin position="29"/>
        <end position="484"/>
    </location>
</feature>
<keyword evidence="2" id="KW-0449">Lipoprotein</keyword>
<dbReference type="Pfam" id="PF02321">
    <property type="entry name" value="OEP"/>
    <property type="match status" value="2"/>
</dbReference>
<dbReference type="InterPro" id="IPR010131">
    <property type="entry name" value="MdtP/NodT-like"/>
</dbReference>
<name>A0ABW9A3L6_9BURK</name>
<sequence length="484" mass="52231">MNTMRPITPVKPALARNFSLVLSLVMLAVLSACTLGPDYKGPPDSAPHAVQSGRFVRADDAAMRKAAPLNEWWLGLADPELNELVRHALDANPNLNIARARLQQSRAALNLEQANGMPSTGASALAGHARLPPFTDGGSATSVNLYSVGFDASWEVDIFGGHKRSVQAAQASAQAAEATLADVQVSLAAEVANAYINLRDRQQRIALGEQSVGMQEEMIRLTEQRLARGTASSLDLIRLQNQLDATRADIVPLRADLESYLNQLATLAGEEPGALDAQLNTASPLPLPPAQVQVGDPASLLRHRPDIRAAERTLAADTAKIGQAEAARYPSMKLFGVIGLGGTHPSDLTKLDDFSTVLAPMLSWNFLDFGRNTARVNQAEEVRNEAEMKYRQTVLEALRDAEDSLSRFRHGRVTVATLARTKASADRALTLVQQRYRAGTTTLIDVLDTTRQQVSAEQNLLQAEANLTRSFVAIQKALGLGWSS</sequence>
<protein>
    <submittedName>
        <fullName evidence="3">Efflux transporter outer membrane subunit</fullName>
    </submittedName>
</protein>
<accession>A0ABW9A3L6</accession>
<dbReference type="EMBL" id="JAQQFM010000001">
    <property type="protein sequence ID" value="MFL9922894.1"/>
    <property type="molecule type" value="Genomic_DNA"/>
</dbReference>
<evidence type="ECO:0000256" key="1">
    <source>
        <dbReference type="ARBA" id="ARBA00007613"/>
    </source>
</evidence>
<comment type="subcellular location">
    <subcellularLocation>
        <location evidence="2">Cell membrane</location>
        <topology evidence="2">Lipid-anchor</topology>
    </subcellularLocation>
</comment>
<keyword evidence="2" id="KW-0472">Membrane</keyword>
<evidence type="ECO:0000313" key="4">
    <source>
        <dbReference type="Proteomes" id="UP001629246"/>
    </source>
</evidence>
<keyword evidence="2" id="KW-0812">Transmembrane</keyword>
<dbReference type="PROSITE" id="PS51257">
    <property type="entry name" value="PROKAR_LIPOPROTEIN"/>
    <property type="match status" value="1"/>
</dbReference>
<evidence type="ECO:0000313" key="3">
    <source>
        <dbReference type="EMBL" id="MFL9922894.1"/>
    </source>
</evidence>
<dbReference type="PANTHER" id="PTHR30203">
    <property type="entry name" value="OUTER MEMBRANE CATION EFFLUX PROTEIN"/>
    <property type="match status" value="1"/>
</dbReference>
<dbReference type="InterPro" id="IPR003423">
    <property type="entry name" value="OMP_efflux"/>
</dbReference>